<sequence length="313" mass="34632">MSVIISVQQVVTMFILMLVGYLCSQLKFIHEQTAKDMTNLLLYIVSPCLIVNAFLQKFSWKRLEIFGMIFLVVLASMLVMIVLSKVIFARRIIKAPAKRAVLLYSATYSNAGFMGIPLAQAIIGNNGVFFAVPYLVVYNLFMWTHGKGLFQLKNRESLGLRLRDAIINPNIIATAVGLLLFILQIKLPSIVKSPITYITDLNTPLSMLVIGTNLGALNLHNAWKDKLAWSAVLVRNLIFPIIVMLLLFNVSLGQEATLTTLILISCPVAGTIVLFSLLSNFDIEFPTKIMCLSTLVSIVTVPLMILLASILGI</sequence>
<feature type="transmembrane region" description="Helical" evidence="8">
    <location>
        <begin position="40"/>
        <end position="59"/>
    </location>
</feature>
<name>A0A9X2JM72_9LACO</name>
<keyword evidence="5 8" id="KW-0812">Transmembrane</keyword>
<protein>
    <submittedName>
        <fullName evidence="9">AEC family transporter</fullName>
    </submittedName>
</protein>
<evidence type="ECO:0000256" key="4">
    <source>
        <dbReference type="ARBA" id="ARBA00022475"/>
    </source>
</evidence>
<keyword evidence="3" id="KW-0813">Transport</keyword>
<dbReference type="PANTHER" id="PTHR36838">
    <property type="entry name" value="AUXIN EFFLUX CARRIER FAMILY PROTEIN"/>
    <property type="match status" value="1"/>
</dbReference>
<feature type="transmembrane region" description="Helical" evidence="8">
    <location>
        <begin position="65"/>
        <end position="88"/>
    </location>
</feature>
<gene>
    <name evidence="9" type="ORF">LB941_10645</name>
</gene>
<dbReference type="GO" id="GO:0055085">
    <property type="term" value="P:transmembrane transport"/>
    <property type="evidence" value="ECO:0007669"/>
    <property type="project" value="InterPro"/>
</dbReference>
<dbReference type="InterPro" id="IPR004776">
    <property type="entry name" value="Mem_transp_PIN-like"/>
</dbReference>
<feature type="transmembrane region" description="Helical" evidence="8">
    <location>
        <begin position="6"/>
        <end position="28"/>
    </location>
</feature>
<evidence type="ECO:0000256" key="7">
    <source>
        <dbReference type="ARBA" id="ARBA00023136"/>
    </source>
</evidence>
<dbReference type="GO" id="GO:0005886">
    <property type="term" value="C:plasma membrane"/>
    <property type="evidence" value="ECO:0007669"/>
    <property type="project" value="UniProtKB-SubCell"/>
</dbReference>
<dbReference type="InterPro" id="IPR038770">
    <property type="entry name" value="Na+/solute_symporter_sf"/>
</dbReference>
<evidence type="ECO:0000313" key="9">
    <source>
        <dbReference type="EMBL" id="MCP0887787.1"/>
    </source>
</evidence>
<comment type="caution">
    <text evidence="9">The sequence shown here is derived from an EMBL/GenBank/DDBJ whole genome shotgun (WGS) entry which is preliminary data.</text>
</comment>
<comment type="subcellular location">
    <subcellularLocation>
        <location evidence="1">Cell membrane</location>
        <topology evidence="1">Multi-pass membrane protein</topology>
    </subcellularLocation>
</comment>
<feature type="transmembrane region" description="Helical" evidence="8">
    <location>
        <begin position="258"/>
        <end position="278"/>
    </location>
</feature>
<dbReference type="EMBL" id="JAIULA010000025">
    <property type="protein sequence ID" value="MCP0887787.1"/>
    <property type="molecule type" value="Genomic_DNA"/>
</dbReference>
<keyword evidence="7 8" id="KW-0472">Membrane</keyword>
<evidence type="ECO:0000256" key="6">
    <source>
        <dbReference type="ARBA" id="ARBA00022989"/>
    </source>
</evidence>
<feature type="transmembrane region" description="Helical" evidence="8">
    <location>
        <begin position="128"/>
        <end position="144"/>
    </location>
</feature>
<feature type="transmembrane region" description="Helical" evidence="8">
    <location>
        <begin position="100"/>
        <end position="122"/>
    </location>
</feature>
<evidence type="ECO:0000256" key="1">
    <source>
        <dbReference type="ARBA" id="ARBA00004651"/>
    </source>
</evidence>
<dbReference type="Gene3D" id="1.20.1530.20">
    <property type="match status" value="1"/>
</dbReference>
<feature type="transmembrane region" description="Helical" evidence="8">
    <location>
        <begin position="203"/>
        <end position="220"/>
    </location>
</feature>
<evidence type="ECO:0000313" key="10">
    <source>
        <dbReference type="Proteomes" id="UP001139006"/>
    </source>
</evidence>
<feature type="transmembrane region" description="Helical" evidence="8">
    <location>
        <begin position="165"/>
        <end position="183"/>
    </location>
</feature>
<evidence type="ECO:0000256" key="8">
    <source>
        <dbReference type="SAM" id="Phobius"/>
    </source>
</evidence>
<evidence type="ECO:0000256" key="3">
    <source>
        <dbReference type="ARBA" id="ARBA00022448"/>
    </source>
</evidence>
<comment type="similarity">
    <text evidence="2">Belongs to the auxin efflux carrier (TC 2.A.69) family.</text>
</comment>
<reference evidence="9 10" key="1">
    <citation type="journal article" date="2023" name="Int. J. Syst. Evol. Microbiol.">
        <title>Ligilactobacillus ubinensis sp. nov., a novel species isolated from the wild ferment of a durian fruit (Durio zibethinus).</title>
        <authorList>
            <person name="Heng Y.C."/>
            <person name="Menon N."/>
            <person name="Chen B."/>
            <person name="Loo B.Z.L."/>
            <person name="Wong G.W.J."/>
            <person name="Lim A.C.H."/>
            <person name="Silvaraju S."/>
            <person name="Kittelmann S."/>
        </authorList>
    </citation>
    <scope>NUCLEOTIDE SEQUENCE [LARGE SCALE GENOMIC DNA]</scope>
    <source>
        <strain evidence="9 10">WILCCON 0076</strain>
    </source>
</reference>
<evidence type="ECO:0000256" key="5">
    <source>
        <dbReference type="ARBA" id="ARBA00022692"/>
    </source>
</evidence>
<dbReference type="Proteomes" id="UP001139006">
    <property type="component" value="Unassembled WGS sequence"/>
</dbReference>
<feature type="transmembrane region" description="Helical" evidence="8">
    <location>
        <begin position="232"/>
        <end position="252"/>
    </location>
</feature>
<keyword evidence="6 8" id="KW-1133">Transmembrane helix</keyword>
<proteinExistence type="inferred from homology"/>
<keyword evidence="4" id="KW-1003">Cell membrane</keyword>
<keyword evidence="10" id="KW-1185">Reference proteome</keyword>
<dbReference type="AlphaFoldDB" id="A0A9X2JM72"/>
<dbReference type="RefSeq" id="WP_253361948.1">
    <property type="nucleotide sequence ID" value="NZ_JAIULA010000025.1"/>
</dbReference>
<feature type="transmembrane region" description="Helical" evidence="8">
    <location>
        <begin position="290"/>
        <end position="311"/>
    </location>
</feature>
<dbReference type="Pfam" id="PF03547">
    <property type="entry name" value="Mem_trans"/>
    <property type="match status" value="1"/>
</dbReference>
<accession>A0A9X2JM72</accession>
<evidence type="ECO:0000256" key="2">
    <source>
        <dbReference type="ARBA" id="ARBA00010145"/>
    </source>
</evidence>
<dbReference type="PANTHER" id="PTHR36838:SF1">
    <property type="entry name" value="SLR1864 PROTEIN"/>
    <property type="match status" value="1"/>
</dbReference>
<organism evidence="9 10">
    <name type="scientific">Ligilactobacillus ubinensis</name>
    <dbReference type="NCBI Taxonomy" id="2876789"/>
    <lineage>
        <taxon>Bacteria</taxon>
        <taxon>Bacillati</taxon>
        <taxon>Bacillota</taxon>
        <taxon>Bacilli</taxon>
        <taxon>Lactobacillales</taxon>
        <taxon>Lactobacillaceae</taxon>
        <taxon>Ligilactobacillus</taxon>
    </lineage>
</organism>